<name>A0A099ZRZ0_TINGU</name>
<dbReference type="AlphaFoldDB" id="A0A099ZRZ0"/>
<feature type="non-terminal residue" evidence="1">
    <location>
        <position position="1"/>
    </location>
</feature>
<dbReference type="STRING" id="94827.A0A099ZRZ0"/>
<feature type="non-terminal residue" evidence="1">
    <location>
        <position position="55"/>
    </location>
</feature>
<gene>
    <name evidence="1" type="ORF">N309_11030</name>
</gene>
<keyword evidence="2" id="KW-1185">Reference proteome</keyword>
<protein>
    <submittedName>
        <fullName evidence="1">Uncharacterized protein</fullName>
    </submittedName>
</protein>
<evidence type="ECO:0000313" key="1">
    <source>
        <dbReference type="EMBL" id="KGL83923.1"/>
    </source>
</evidence>
<dbReference type="EMBL" id="KL896940">
    <property type="protein sequence ID" value="KGL83923.1"/>
    <property type="molecule type" value="Genomic_DNA"/>
</dbReference>
<evidence type="ECO:0000313" key="2">
    <source>
        <dbReference type="Proteomes" id="UP000053641"/>
    </source>
</evidence>
<reference evidence="1 2" key="1">
    <citation type="submission" date="2014-06" db="EMBL/GenBank/DDBJ databases">
        <title>Genome evolution of avian class.</title>
        <authorList>
            <person name="Zhang G."/>
            <person name="Li C."/>
        </authorList>
    </citation>
    <scope>NUCLEOTIDE SEQUENCE [LARGE SCALE GENOMIC DNA]</scope>
    <source>
        <strain evidence="1">BGI_N309</strain>
    </source>
</reference>
<proteinExistence type="predicted"/>
<sequence length="55" mass="6699">NRHKLKHRKFHQNLRKHFFTLRVVELWNKLPRKVVECPSSEIFKSCLDMVLGKLL</sequence>
<dbReference type="Proteomes" id="UP000053641">
    <property type="component" value="Unassembled WGS sequence"/>
</dbReference>
<accession>A0A099ZRZ0</accession>
<organism evidence="1 2">
    <name type="scientific">Tinamus guttatus</name>
    <name type="common">White-throated tinamou</name>
    <dbReference type="NCBI Taxonomy" id="94827"/>
    <lineage>
        <taxon>Eukaryota</taxon>
        <taxon>Metazoa</taxon>
        <taxon>Chordata</taxon>
        <taxon>Craniata</taxon>
        <taxon>Vertebrata</taxon>
        <taxon>Euteleostomi</taxon>
        <taxon>Archelosauria</taxon>
        <taxon>Archosauria</taxon>
        <taxon>Dinosauria</taxon>
        <taxon>Saurischia</taxon>
        <taxon>Theropoda</taxon>
        <taxon>Coelurosauria</taxon>
        <taxon>Aves</taxon>
        <taxon>Palaeognathae</taxon>
        <taxon>Tinamiformes</taxon>
        <taxon>Tinamidae</taxon>
        <taxon>Tinamus</taxon>
    </lineage>
</organism>